<evidence type="ECO:0000256" key="12">
    <source>
        <dbReference type="SAM" id="MobiDB-lite"/>
    </source>
</evidence>
<dbReference type="AlphaFoldDB" id="B7FPD5"/>
<feature type="region of interest" description="Disordered" evidence="12">
    <location>
        <begin position="34"/>
        <end position="80"/>
    </location>
</feature>
<dbReference type="Proteomes" id="UP000000759">
    <property type="component" value="Chromosome 1"/>
</dbReference>
<dbReference type="GO" id="GO:0004252">
    <property type="term" value="F:serine-type endopeptidase activity"/>
    <property type="evidence" value="ECO:0007669"/>
    <property type="project" value="InterPro"/>
</dbReference>
<dbReference type="GO" id="GO:0016020">
    <property type="term" value="C:membrane"/>
    <property type="evidence" value="ECO:0007669"/>
    <property type="project" value="UniProtKB-SubCell"/>
</dbReference>
<keyword evidence="9 11" id="KW-1133">Transmembrane helix</keyword>
<evidence type="ECO:0000256" key="6">
    <source>
        <dbReference type="ARBA" id="ARBA00022692"/>
    </source>
</evidence>
<feature type="compositionally biased region" description="Polar residues" evidence="12">
    <location>
        <begin position="95"/>
        <end position="110"/>
    </location>
</feature>
<sequence length="669" mass="74474">MKRIHGAHSRPGTKPLSMDTTLDDADVYTVSSNVDPAFSLSSSVPQTRTLDSTRSERIGRSRKQPSASMTQGRKPLSMDTTLDDADVYTVSSNVDPAFSLSSSVPQTRTLDSTRSERIGRSRKQPSTSMTQIKCKASFERQYDLTPLGLTTDAGASSRFSLDPWENDSESKKMVKEQTSTSNRSNQLQRKASDTSPSSDDTEEIHFVDESPSVMSTYLDPEEIHLSMEDREEEIAQLRLLAGKLSADWRAQDFVAPALARRMRDFHFAQEKRRKKYGDERPWGILGLYDHLSAIRIDVQWAEDAAWRRANGEPYLSWADFDESKKGGKNRPYFTYVLLFVCTANMIASIAANDWTVESLDENPMIGPSAATLIRMGAKDSYLIVHAGEGWRLLTSTILHAGLVHYFINMLALWFVGGAIEMSHGWISAMIIFSSSAIGGIILSAIFLPEFITVGASGGIFGFIGACLADIIMNWKLLFDGLLDENGKKHQHTMVVVVLLFDIALNSIIGLTPYVDNFTHLGGMAYGFLCGLSTIERLSKDFFGLEESWMVRAKNFCVRFFGIIVTVVFICVTAIILMGGDGVTTPCTNCSWLSCVPFPPWQSQSNKWWYCDDCGRITAEIISEPYLHLELDCPGGTIGFVNVTSDQLDRGKLEQSLPSYCRQYCPIKEL</sequence>
<dbReference type="EC" id="3.4.21.105" evidence="4"/>
<dbReference type="GeneID" id="7196128"/>
<feature type="transmembrane region" description="Helical" evidence="11">
    <location>
        <begin position="517"/>
        <end position="534"/>
    </location>
</feature>
<accession>B7FPD5</accession>
<feature type="region of interest" description="Disordered" evidence="12">
    <location>
        <begin position="1"/>
        <end position="20"/>
    </location>
</feature>
<name>B7FPD5_PHATC</name>
<dbReference type="SUPFAM" id="SSF144091">
    <property type="entry name" value="Rhomboid-like"/>
    <property type="match status" value="1"/>
</dbReference>
<keyword evidence="10 11" id="KW-0472">Membrane</keyword>
<evidence type="ECO:0000313" key="15">
    <source>
        <dbReference type="Proteomes" id="UP000000759"/>
    </source>
</evidence>
<evidence type="ECO:0000256" key="4">
    <source>
        <dbReference type="ARBA" id="ARBA00013039"/>
    </source>
</evidence>
<dbReference type="Pfam" id="PF01694">
    <property type="entry name" value="Rhomboid"/>
    <property type="match status" value="1"/>
</dbReference>
<dbReference type="eggNOG" id="KOG2289">
    <property type="taxonomic scope" value="Eukaryota"/>
</dbReference>
<dbReference type="InterPro" id="IPR035952">
    <property type="entry name" value="Rhomboid-like_sf"/>
</dbReference>
<evidence type="ECO:0000256" key="7">
    <source>
        <dbReference type="ARBA" id="ARBA00022801"/>
    </source>
</evidence>
<dbReference type="PANTHER" id="PTHR22936:SF69">
    <property type="entry name" value="RHOMBOID-LIKE PROTEIN"/>
    <property type="match status" value="1"/>
</dbReference>
<dbReference type="PaxDb" id="2850-Phatr42743"/>
<evidence type="ECO:0000256" key="11">
    <source>
        <dbReference type="RuleBase" id="RU362115"/>
    </source>
</evidence>
<dbReference type="EMBL" id="CM000605">
    <property type="protein sequence ID" value="EEC51155.1"/>
    <property type="molecule type" value="Genomic_DNA"/>
</dbReference>
<organism evidence="14 15">
    <name type="scientific">Phaeodactylum tricornutum (strain CCAP 1055/1)</name>
    <dbReference type="NCBI Taxonomy" id="556484"/>
    <lineage>
        <taxon>Eukaryota</taxon>
        <taxon>Sar</taxon>
        <taxon>Stramenopiles</taxon>
        <taxon>Ochrophyta</taxon>
        <taxon>Bacillariophyta</taxon>
        <taxon>Bacillariophyceae</taxon>
        <taxon>Bacillariophycidae</taxon>
        <taxon>Naviculales</taxon>
        <taxon>Phaeodactylaceae</taxon>
        <taxon>Phaeodactylum</taxon>
    </lineage>
</organism>
<feature type="compositionally biased region" description="Polar residues" evidence="12">
    <location>
        <begin position="34"/>
        <end position="50"/>
    </location>
</feature>
<feature type="domain" description="Peptidase S54 rhomboid" evidence="13">
    <location>
        <begin position="387"/>
        <end position="533"/>
    </location>
</feature>
<dbReference type="GO" id="GO:0006508">
    <property type="term" value="P:proteolysis"/>
    <property type="evidence" value="ECO:0007669"/>
    <property type="project" value="UniProtKB-KW"/>
</dbReference>
<dbReference type="InParanoid" id="B7FPD5"/>
<feature type="transmembrane region" description="Helical" evidence="11">
    <location>
        <begin position="555"/>
        <end position="579"/>
    </location>
</feature>
<keyword evidence="15" id="KW-1185">Reference proteome</keyword>
<dbReference type="Gene3D" id="1.20.1540.10">
    <property type="entry name" value="Rhomboid-like"/>
    <property type="match status" value="1"/>
</dbReference>
<dbReference type="PANTHER" id="PTHR22936">
    <property type="entry name" value="RHOMBOID-RELATED"/>
    <property type="match status" value="1"/>
</dbReference>
<keyword evidence="7 11" id="KW-0378">Hydrolase</keyword>
<feature type="region of interest" description="Disordered" evidence="12">
    <location>
        <begin position="149"/>
        <end position="206"/>
    </location>
</feature>
<dbReference type="InterPro" id="IPR022764">
    <property type="entry name" value="Peptidase_S54_rhomboid_dom"/>
</dbReference>
<evidence type="ECO:0000256" key="5">
    <source>
        <dbReference type="ARBA" id="ARBA00022670"/>
    </source>
</evidence>
<evidence type="ECO:0000256" key="9">
    <source>
        <dbReference type="ARBA" id="ARBA00022989"/>
    </source>
</evidence>
<evidence type="ECO:0000256" key="3">
    <source>
        <dbReference type="ARBA" id="ARBA00009045"/>
    </source>
</evidence>
<feature type="region of interest" description="Disordered" evidence="12">
    <location>
        <begin position="95"/>
        <end position="130"/>
    </location>
</feature>
<evidence type="ECO:0000256" key="8">
    <source>
        <dbReference type="ARBA" id="ARBA00022825"/>
    </source>
</evidence>
<dbReference type="STRING" id="556484.B7FPD5"/>
<dbReference type="HOGENOM" id="CLU_518268_0_0_1"/>
<feature type="transmembrane region" description="Helical" evidence="11">
    <location>
        <begin position="332"/>
        <end position="351"/>
    </location>
</feature>
<evidence type="ECO:0000259" key="13">
    <source>
        <dbReference type="Pfam" id="PF01694"/>
    </source>
</evidence>
<proteinExistence type="inferred from homology"/>
<comment type="function">
    <text evidence="11">Serine protease involved in intramembrane proteolysis.</text>
</comment>
<protein>
    <recommendedName>
        <fullName evidence="4">rhomboid protease</fullName>
        <ecNumber evidence="4">3.4.21.105</ecNumber>
    </recommendedName>
</protein>
<feature type="transmembrane region" description="Helical" evidence="11">
    <location>
        <begin position="426"/>
        <end position="447"/>
    </location>
</feature>
<feature type="compositionally biased region" description="Polar residues" evidence="12">
    <location>
        <begin position="176"/>
        <end position="189"/>
    </location>
</feature>
<gene>
    <name evidence="14" type="ORF">PHATRDRAFT_42743</name>
</gene>
<evidence type="ECO:0000313" key="14">
    <source>
        <dbReference type="EMBL" id="EEC51155.1"/>
    </source>
</evidence>
<evidence type="ECO:0000256" key="1">
    <source>
        <dbReference type="ARBA" id="ARBA00000156"/>
    </source>
</evidence>
<feature type="transmembrane region" description="Helical" evidence="11">
    <location>
        <begin position="453"/>
        <end position="472"/>
    </location>
</feature>
<reference evidence="15" key="2">
    <citation type="submission" date="2008-08" db="EMBL/GenBank/DDBJ databases">
        <authorList>
            <consortium name="Diatom Consortium"/>
            <person name="Grigoriev I."/>
            <person name="Grimwood J."/>
            <person name="Kuo A."/>
            <person name="Otillar R.P."/>
            <person name="Salamov A."/>
            <person name="Detter J.C."/>
            <person name="Lindquist E."/>
            <person name="Shapiro H."/>
            <person name="Lucas S."/>
            <person name="Glavina del Rio T."/>
            <person name="Pitluck S."/>
            <person name="Rokhsar D."/>
            <person name="Bowler C."/>
        </authorList>
    </citation>
    <scope>GENOME REANNOTATION</scope>
    <source>
        <strain evidence="15">CCAP 1055/1</strain>
    </source>
</reference>
<dbReference type="RefSeq" id="XP_002176692.1">
    <property type="nucleotide sequence ID" value="XM_002176656.1"/>
</dbReference>
<keyword evidence="8 11" id="KW-0720">Serine protease</keyword>
<reference evidence="14 15" key="1">
    <citation type="journal article" date="2008" name="Nature">
        <title>The Phaeodactylum genome reveals the evolutionary history of diatom genomes.</title>
        <authorList>
            <person name="Bowler C."/>
            <person name="Allen A.E."/>
            <person name="Badger J.H."/>
            <person name="Grimwood J."/>
            <person name="Jabbari K."/>
            <person name="Kuo A."/>
            <person name="Maheswari U."/>
            <person name="Martens C."/>
            <person name="Maumus F."/>
            <person name="Otillar R.P."/>
            <person name="Rayko E."/>
            <person name="Salamov A."/>
            <person name="Vandepoele K."/>
            <person name="Beszteri B."/>
            <person name="Gruber A."/>
            <person name="Heijde M."/>
            <person name="Katinka M."/>
            <person name="Mock T."/>
            <person name="Valentin K."/>
            <person name="Verret F."/>
            <person name="Berges J.A."/>
            <person name="Brownlee C."/>
            <person name="Cadoret J.P."/>
            <person name="Chiovitti A."/>
            <person name="Choi C.J."/>
            <person name="Coesel S."/>
            <person name="De Martino A."/>
            <person name="Detter J.C."/>
            <person name="Durkin C."/>
            <person name="Falciatore A."/>
            <person name="Fournet J."/>
            <person name="Haruta M."/>
            <person name="Huysman M.J."/>
            <person name="Jenkins B.D."/>
            <person name="Jiroutova K."/>
            <person name="Jorgensen R.E."/>
            <person name="Joubert Y."/>
            <person name="Kaplan A."/>
            <person name="Kroger N."/>
            <person name="Kroth P.G."/>
            <person name="La Roche J."/>
            <person name="Lindquist E."/>
            <person name="Lommer M."/>
            <person name="Martin-Jezequel V."/>
            <person name="Lopez P.J."/>
            <person name="Lucas S."/>
            <person name="Mangogna M."/>
            <person name="McGinnis K."/>
            <person name="Medlin L.K."/>
            <person name="Montsant A."/>
            <person name="Oudot-Le Secq M.P."/>
            <person name="Napoli C."/>
            <person name="Obornik M."/>
            <person name="Parker M.S."/>
            <person name="Petit J.L."/>
            <person name="Porcel B.M."/>
            <person name="Poulsen N."/>
            <person name="Robison M."/>
            <person name="Rychlewski L."/>
            <person name="Rynearson T.A."/>
            <person name="Schmutz J."/>
            <person name="Shapiro H."/>
            <person name="Siaut M."/>
            <person name="Stanley M."/>
            <person name="Sussman M.R."/>
            <person name="Taylor A.R."/>
            <person name="Vardi A."/>
            <person name="von Dassow P."/>
            <person name="Vyverman W."/>
            <person name="Willis A."/>
            <person name="Wyrwicz L.S."/>
            <person name="Rokhsar D.S."/>
            <person name="Weissenbach J."/>
            <person name="Armbrust E.V."/>
            <person name="Green B.R."/>
            <person name="Van de Peer Y."/>
            <person name="Grigoriev I.V."/>
        </authorList>
    </citation>
    <scope>NUCLEOTIDE SEQUENCE [LARGE SCALE GENOMIC DNA]</scope>
    <source>
        <strain evidence="14 15">CCAP 1055/1</strain>
    </source>
</reference>
<feature type="transmembrane region" description="Helical" evidence="11">
    <location>
        <begin position="397"/>
        <end position="419"/>
    </location>
</feature>
<evidence type="ECO:0000256" key="2">
    <source>
        <dbReference type="ARBA" id="ARBA00004141"/>
    </source>
</evidence>
<feature type="transmembrane region" description="Helical" evidence="11">
    <location>
        <begin position="493"/>
        <end position="511"/>
    </location>
</feature>
<comment type="catalytic activity">
    <reaction evidence="1 11">
        <text>Cleaves type-1 transmembrane domains using a catalytic dyad composed of serine and histidine that are contributed by different transmembrane domains.</text>
        <dbReference type="EC" id="3.4.21.105"/>
    </reaction>
</comment>
<keyword evidence="5 11" id="KW-0645">Protease</keyword>
<comment type="similarity">
    <text evidence="3 11">Belongs to the peptidase S54 family.</text>
</comment>
<keyword evidence="6 11" id="KW-0812">Transmembrane</keyword>
<comment type="subcellular location">
    <subcellularLocation>
        <location evidence="2 11">Membrane</location>
        <topology evidence="2 11">Multi-pass membrane protein</topology>
    </subcellularLocation>
</comment>
<dbReference type="OrthoDB" id="418595at2759"/>
<dbReference type="InterPro" id="IPR002610">
    <property type="entry name" value="Peptidase_S54_rhomboid-like"/>
</dbReference>
<dbReference type="KEGG" id="pti:PHATRDRAFT_42743"/>
<evidence type="ECO:0000256" key="10">
    <source>
        <dbReference type="ARBA" id="ARBA00023136"/>
    </source>
</evidence>